<dbReference type="EMBL" id="CADCVH010000087">
    <property type="protein sequence ID" value="CAA9463575.1"/>
    <property type="molecule type" value="Genomic_DNA"/>
</dbReference>
<gene>
    <name evidence="1" type="ORF">AVDCRST_MAG02-2802</name>
</gene>
<dbReference type="GO" id="GO:0030246">
    <property type="term" value="F:carbohydrate binding"/>
    <property type="evidence" value="ECO:0007669"/>
    <property type="project" value="InterPro"/>
</dbReference>
<accession>A0A6J4R403</accession>
<reference evidence="1" key="1">
    <citation type="submission" date="2020-02" db="EMBL/GenBank/DDBJ databases">
        <authorList>
            <person name="Meier V. D."/>
        </authorList>
    </citation>
    <scope>NUCLEOTIDE SEQUENCE</scope>
    <source>
        <strain evidence="1">AVDCRST_MAG02</strain>
    </source>
</reference>
<dbReference type="InterPro" id="IPR013784">
    <property type="entry name" value="Carb-bd-like_fold"/>
</dbReference>
<organism evidence="1">
    <name type="scientific">uncultured Rubrobacteraceae bacterium</name>
    <dbReference type="NCBI Taxonomy" id="349277"/>
    <lineage>
        <taxon>Bacteria</taxon>
        <taxon>Bacillati</taxon>
        <taxon>Actinomycetota</taxon>
        <taxon>Rubrobacteria</taxon>
        <taxon>Rubrobacterales</taxon>
        <taxon>Rubrobacteraceae</taxon>
        <taxon>environmental samples</taxon>
    </lineage>
</organism>
<dbReference type="Gene3D" id="2.60.40.1120">
    <property type="entry name" value="Carboxypeptidase-like, regulatory domain"/>
    <property type="match status" value="1"/>
</dbReference>
<protein>
    <recommendedName>
        <fullName evidence="2">Carboxypeptidase regulatory-like domain-containing protein</fullName>
    </recommendedName>
</protein>
<evidence type="ECO:0008006" key="2">
    <source>
        <dbReference type="Google" id="ProtNLM"/>
    </source>
</evidence>
<dbReference type="AlphaFoldDB" id="A0A6J4R403"/>
<proteinExistence type="predicted"/>
<sequence>MLESKDNEFARLVDWVEGRVSEREARILEKQVASDTTMHDDVMWLRAFALISEATVIGSPPPEVRDTLVDRFEEYAEGKRRSGWLKRVVATLSFDSNLQPALGLRTTGAPQSQRQFVYSSEVADVTINLRTRSYDGLADLYGQIFPVDGTDPGAFGAQLLNDASEAVTTATNDMGEFSFGSVPPGTYEVLACSDQAEIRLSGVEVRRGM</sequence>
<dbReference type="SUPFAM" id="SSF49452">
    <property type="entry name" value="Starch-binding domain-like"/>
    <property type="match status" value="1"/>
</dbReference>
<name>A0A6J4R403_9ACTN</name>
<evidence type="ECO:0000313" key="1">
    <source>
        <dbReference type="EMBL" id="CAA9463575.1"/>
    </source>
</evidence>